<name>A0A9P8PAX0_9ASCO</name>
<sequence>MVSENSDLSFTLNSLPESKEYLTEESLDILLVDAGDVCHQVSDVSSGVGELFLDVVRGQDLVHGSQHTRNVLMDVQDSDDVLLVEVEATERDFWEVDGSNGRTFVDVAGQGSSDFDTNGTLGLLGGASDVRSEDHVLQRLQLGDPRVQVVGEQWTVLGWLVRIHVQSSTREFSELEGVDQRWDVDNGSSGIVQQVGTVLHGGQLWRGDHVLGLCGFRNVQSDKVGACQQLVQSRHLFGSTKSHDHQDVVVDHVHTKGLGKHRQLRANVAVTNNTKGLASDLPALGADLVPDAVVELGGTVTQLSGQGDDLTNDKLCNRPRVGERRVEHGDTGIGRKLKVDLVGSNTETANDTKVLGVFQNVGCQLGLGTDTNSMHVLDLLDQVLFSKRGLVELDLVALGVEDVDGCLVDVFQKQDFDVTGGKWLQGLGGLGDRKRSGAHLVHVRHGRRGGDRVGRGDARTFQRVAQGGDRDGRGH</sequence>
<proteinExistence type="predicted"/>
<reference evidence="1" key="2">
    <citation type="submission" date="2021-01" db="EMBL/GenBank/DDBJ databases">
        <authorList>
            <person name="Schikora-Tamarit M.A."/>
        </authorList>
    </citation>
    <scope>NUCLEOTIDE SEQUENCE</scope>
    <source>
        <strain evidence="1">CBS6075</strain>
    </source>
</reference>
<evidence type="ECO:0000313" key="2">
    <source>
        <dbReference type="Proteomes" id="UP000769157"/>
    </source>
</evidence>
<comment type="caution">
    <text evidence="1">The sequence shown here is derived from an EMBL/GenBank/DDBJ whole genome shotgun (WGS) entry which is preliminary data.</text>
</comment>
<dbReference type="Proteomes" id="UP000769157">
    <property type="component" value="Unassembled WGS sequence"/>
</dbReference>
<evidence type="ECO:0000313" key="1">
    <source>
        <dbReference type="EMBL" id="KAH3667992.1"/>
    </source>
</evidence>
<organism evidence="1 2">
    <name type="scientific">Ogataea philodendri</name>
    <dbReference type="NCBI Taxonomy" id="1378263"/>
    <lineage>
        <taxon>Eukaryota</taxon>
        <taxon>Fungi</taxon>
        <taxon>Dikarya</taxon>
        <taxon>Ascomycota</taxon>
        <taxon>Saccharomycotina</taxon>
        <taxon>Pichiomycetes</taxon>
        <taxon>Pichiales</taxon>
        <taxon>Pichiaceae</taxon>
        <taxon>Ogataea</taxon>
    </lineage>
</organism>
<accession>A0A9P8PAX0</accession>
<reference evidence="1" key="1">
    <citation type="journal article" date="2021" name="Open Biol.">
        <title>Shared evolutionary footprints suggest mitochondrial oxidative damage underlies multiple complex I losses in fungi.</title>
        <authorList>
            <person name="Schikora-Tamarit M.A."/>
            <person name="Marcet-Houben M."/>
            <person name="Nosek J."/>
            <person name="Gabaldon T."/>
        </authorList>
    </citation>
    <scope>NUCLEOTIDE SEQUENCE</scope>
    <source>
        <strain evidence="1">CBS6075</strain>
    </source>
</reference>
<gene>
    <name evidence="1" type="ORF">OGAPHI_001746</name>
</gene>
<dbReference type="GeneID" id="70233713"/>
<keyword evidence="2" id="KW-1185">Reference proteome</keyword>
<dbReference type="RefSeq" id="XP_046062406.1">
    <property type="nucleotide sequence ID" value="XM_046202540.1"/>
</dbReference>
<dbReference type="AlphaFoldDB" id="A0A9P8PAX0"/>
<protein>
    <submittedName>
        <fullName evidence="1">Uncharacterized protein</fullName>
    </submittedName>
</protein>
<dbReference type="EMBL" id="JAEUBE010000158">
    <property type="protein sequence ID" value="KAH3667992.1"/>
    <property type="molecule type" value="Genomic_DNA"/>
</dbReference>